<dbReference type="EMBL" id="CAJVQA010007359">
    <property type="protein sequence ID" value="CAG8655537.1"/>
    <property type="molecule type" value="Genomic_DNA"/>
</dbReference>
<comment type="caution">
    <text evidence="1">The sequence shown here is derived from an EMBL/GenBank/DDBJ whole genome shotgun (WGS) entry which is preliminary data.</text>
</comment>
<keyword evidence="2" id="KW-1185">Reference proteome</keyword>
<dbReference type="Proteomes" id="UP000789759">
    <property type="component" value="Unassembled WGS sequence"/>
</dbReference>
<evidence type="ECO:0000313" key="2">
    <source>
        <dbReference type="Proteomes" id="UP000789759"/>
    </source>
</evidence>
<organism evidence="1 2">
    <name type="scientific">Cetraspora pellucida</name>
    <dbReference type="NCBI Taxonomy" id="1433469"/>
    <lineage>
        <taxon>Eukaryota</taxon>
        <taxon>Fungi</taxon>
        <taxon>Fungi incertae sedis</taxon>
        <taxon>Mucoromycota</taxon>
        <taxon>Glomeromycotina</taxon>
        <taxon>Glomeromycetes</taxon>
        <taxon>Diversisporales</taxon>
        <taxon>Gigasporaceae</taxon>
        <taxon>Cetraspora</taxon>
    </lineage>
</organism>
<reference evidence="1" key="1">
    <citation type="submission" date="2021-06" db="EMBL/GenBank/DDBJ databases">
        <authorList>
            <person name="Kallberg Y."/>
            <person name="Tangrot J."/>
            <person name="Rosling A."/>
        </authorList>
    </citation>
    <scope>NUCLEOTIDE SEQUENCE</scope>
    <source>
        <strain evidence="1">FL966</strain>
    </source>
</reference>
<evidence type="ECO:0000313" key="1">
    <source>
        <dbReference type="EMBL" id="CAG8655537.1"/>
    </source>
</evidence>
<proteinExistence type="predicted"/>
<accession>A0A9N9H487</accession>
<feature type="non-terminal residue" evidence="1">
    <location>
        <position position="49"/>
    </location>
</feature>
<sequence>YMKIKFVVKNDNDENTTTNSSCTANITEVFDKRTEESDIETGDDNAVDN</sequence>
<dbReference type="AlphaFoldDB" id="A0A9N9H487"/>
<gene>
    <name evidence="1" type="ORF">CPELLU_LOCUS9551</name>
</gene>
<protein>
    <submittedName>
        <fullName evidence="1">20155_t:CDS:1</fullName>
    </submittedName>
</protein>
<name>A0A9N9H487_9GLOM</name>